<name>A0A319ECU3_ASPSB</name>
<dbReference type="AlphaFoldDB" id="A0A319ECU3"/>
<evidence type="ECO:0000313" key="2">
    <source>
        <dbReference type="Proteomes" id="UP000248423"/>
    </source>
</evidence>
<dbReference type="OrthoDB" id="2322999at2759"/>
<gene>
    <name evidence="1" type="ORF">BO78DRAFT_417586</name>
</gene>
<dbReference type="VEuPathDB" id="FungiDB:BO78DRAFT_417586"/>
<keyword evidence="2" id="KW-1185">Reference proteome</keyword>
<dbReference type="STRING" id="1448318.A0A319ECU3"/>
<organism evidence="1 2">
    <name type="scientific">Aspergillus sclerotiicarbonarius (strain CBS 121057 / IBT 28362)</name>
    <dbReference type="NCBI Taxonomy" id="1448318"/>
    <lineage>
        <taxon>Eukaryota</taxon>
        <taxon>Fungi</taxon>
        <taxon>Dikarya</taxon>
        <taxon>Ascomycota</taxon>
        <taxon>Pezizomycotina</taxon>
        <taxon>Eurotiomycetes</taxon>
        <taxon>Eurotiomycetidae</taxon>
        <taxon>Eurotiales</taxon>
        <taxon>Aspergillaceae</taxon>
        <taxon>Aspergillus</taxon>
        <taxon>Aspergillus subgen. Circumdati</taxon>
    </lineage>
</organism>
<proteinExistence type="predicted"/>
<sequence length="349" mass="38671">MAATAVLQPYNEAQYDHRAFDSLMDVDESAYYFDSLTGYEHLRSGLRDIFMRHGVSDELAVALLHRHFEMSTNEKLVELGPVSSPWPIAAHEDSVLGGHILPHTWRVFENELHPLEFRFIPQQEFQDARKVQFSQAFFEDFRQYVKANGLENVVGITQLDHGRDADESDVQLMEVTHGRNSIMVPAVPSSDVSGPAFQTIWSFVEKQSSKLDADGIQTRHGLCYKASSTDAANDGIQTRHGLCYKATSTDASNDGIQTRHGLCYKASSTDAANDGIQTRHGLCYKADSTDATTDGIQTRHGLCYKANSNDGIQTNHGLCYKATSTNTTNDGIQTRHGLCYKANSNPTTA</sequence>
<dbReference type="Proteomes" id="UP000248423">
    <property type="component" value="Unassembled WGS sequence"/>
</dbReference>
<reference evidence="1 2" key="1">
    <citation type="submission" date="2018-02" db="EMBL/GenBank/DDBJ databases">
        <title>The genomes of Aspergillus section Nigri reveals drivers in fungal speciation.</title>
        <authorList>
            <consortium name="DOE Joint Genome Institute"/>
            <person name="Vesth T.C."/>
            <person name="Nybo J."/>
            <person name="Theobald S."/>
            <person name="Brandl J."/>
            <person name="Frisvad J.C."/>
            <person name="Nielsen K.F."/>
            <person name="Lyhne E.K."/>
            <person name="Kogle M.E."/>
            <person name="Kuo A."/>
            <person name="Riley R."/>
            <person name="Clum A."/>
            <person name="Nolan M."/>
            <person name="Lipzen A."/>
            <person name="Salamov A."/>
            <person name="Henrissat B."/>
            <person name="Wiebenga A."/>
            <person name="De vries R.P."/>
            <person name="Grigoriev I.V."/>
            <person name="Mortensen U.H."/>
            <person name="Andersen M.R."/>
            <person name="Baker S.E."/>
        </authorList>
    </citation>
    <scope>NUCLEOTIDE SEQUENCE [LARGE SCALE GENOMIC DNA]</scope>
    <source>
        <strain evidence="1 2">CBS 121057</strain>
    </source>
</reference>
<accession>A0A319ECU3</accession>
<dbReference type="EMBL" id="KZ826341">
    <property type="protein sequence ID" value="PYI07461.1"/>
    <property type="molecule type" value="Genomic_DNA"/>
</dbReference>
<protein>
    <submittedName>
        <fullName evidence="1">Uncharacterized protein</fullName>
    </submittedName>
</protein>
<evidence type="ECO:0000313" key="1">
    <source>
        <dbReference type="EMBL" id="PYI07461.1"/>
    </source>
</evidence>